<dbReference type="SUPFAM" id="SSF50630">
    <property type="entry name" value="Acid proteases"/>
    <property type="match status" value="1"/>
</dbReference>
<keyword evidence="3" id="KW-0964">Secreted</keyword>
<keyword evidence="7" id="KW-0378">Hydrolase</keyword>
<dbReference type="CDD" id="cd05476">
    <property type="entry name" value="pepsin_A_like_plant"/>
    <property type="match status" value="1"/>
</dbReference>
<dbReference type="Proteomes" id="UP000235220">
    <property type="component" value="Chromosome 9"/>
</dbReference>
<dbReference type="InterPro" id="IPR051708">
    <property type="entry name" value="Plant_Aspart_Prot_A1"/>
</dbReference>
<evidence type="ECO:0000256" key="5">
    <source>
        <dbReference type="ARBA" id="ARBA00022729"/>
    </source>
</evidence>
<dbReference type="GO" id="GO:0005576">
    <property type="term" value="C:extracellular region"/>
    <property type="evidence" value="ECO:0000318"/>
    <property type="project" value="GO_Central"/>
</dbReference>
<evidence type="ECO:0000256" key="4">
    <source>
        <dbReference type="ARBA" id="ARBA00022670"/>
    </source>
</evidence>
<dbReference type="FunFam" id="2.40.70.10:FF:000016">
    <property type="entry name" value="Probable aspartic protease At2g35615"/>
    <property type="match status" value="1"/>
</dbReference>
<dbReference type="PROSITE" id="PS51767">
    <property type="entry name" value="PEPTIDASE_A1"/>
    <property type="match status" value="1"/>
</dbReference>
<dbReference type="RefSeq" id="XP_018847061.1">
    <property type="nucleotide sequence ID" value="XM_018991516.1"/>
</dbReference>
<gene>
    <name evidence="10" type="primary">LOC109010634</name>
</gene>
<evidence type="ECO:0000256" key="3">
    <source>
        <dbReference type="ARBA" id="ARBA00022525"/>
    </source>
</evidence>
<dbReference type="OrthoDB" id="2747330at2759"/>
<accession>A0A2I4GT36</accession>
<organism evidence="9 10">
    <name type="scientific">Juglans regia</name>
    <name type="common">English walnut</name>
    <dbReference type="NCBI Taxonomy" id="51240"/>
    <lineage>
        <taxon>Eukaryota</taxon>
        <taxon>Viridiplantae</taxon>
        <taxon>Streptophyta</taxon>
        <taxon>Embryophyta</taxon>
        <taxon>Tracheophyta</taxon>
        <taxon>Spermatophyta</taxon>
        <taxon>Magnoliopsida</taxon>
        <taxon>eudicotyledons</taxon>
        <taxon>Gunneridae</taxon>
        <taxon>Pentapetalae</taxon>
        <taxon>rosids</taxon>
        <taxon>fabids</taxon>
        <taxon>Fagales</taxon>
        <taxon>Juglandaceae</taxon>
        <taxon>Juglans</taxon>
    </lineage>
</organism>
<evidence type="ECO:0000256" key="8">
    <source>
        <dbReference type="ARBA" id="ARBA00023180"/>
    </source>
</evidence>
<comment type="similarity">
    <text evidence="2">Belongs to the peptidase A1 family.</text>
</comment>
<dbReference type="Gene3D" id="2.40.70.10">
    <property type="entry name" value="Acid Proteases"/>
    <property type="match status" value="2"/>
</dbReference>
<proteinExistence type="inferred from homology"/>
<evidence type="ECO:0000256" key="1">
    <source>
        <dbReference type="ARBA" id="ARBA00004613"/>
    </source>
</evidence>
<keyword evidence="5" id="KW-0732">Signal</keyword>
<dbReference type="PROSITE" id="PS00141">
    <property type="entry name" value="ASP_PROTEASE"/>
    <property type="match status" value="2"/>
</dbReference>
<dbReference type="InterPro" id="IPR033121">
    <property type="entry name" value="PEPTIDASE_A1"/>
</dbReference>
<evidence type="ECO:0000256" key="6">
    <source>
        <dbReference type="ARBA" id="ARBA00022750"/>
    </source>
</evidence>
<sequence length="449" mass="48808">MAAALILYSFLSTFALIYSFHLSVFSFTEASDGIGFTVDLIQRDSALSPFYNPSHTHFDRLHNAFRRSVSRANRFKPTPQSKSSSSNIQSQIMASDGEYLMKISIGTPPVEVLGIADTGSDLTWTQCRPCEQCYKQNASLFDPEQSSTYRNVPCKSRPCQTLERASCGDGTCKYSYSYGDNSFTNGDLAVETLIIGSTSGRPVSIPKIVLGCGHNNDGTFGEAGSGIIGLGGGSLSLVSQLKKSVGGKFSYCLVPSNYTDTNTTSKINFGSKAVVSGDGVVSTPLVAKEPDTFYFLSLEAISVGNKRFAYKGFAADHDEEGNIIIDSGTTLTFLPPEFHTDLVSALEEAIDAERVSDPRNEFSLCFKSEGNDIVVPIIIAHFAGRADVKLQPFNTFARMDEKDYNMVCFTMVPSESLAIFGNLAQMNFLVGYDLEGKELSFLPTDCTKH</sequence>
<dbReference type="GO" id="GO:0004190">
    <property type="term" value="F:aspartic-type endopeptidase activity"/>
    <property type="evidence" value="ECO:0000318"/>
    <property type="project" value="GO_Central"/>
</dbReference>
<dbReference type="KEGG" id="jre:109010634"/>
<evidence type="ECO:0000313" key="10">
    <source>
        <dbReference type="RefSeq" id="XP_018847061.1"/>
    </source>
</evidence>
<evidence type="ECO:0000256" key="7">
    <source>
        <dbReference type="ARBA" id="ARBA00022801"/>
    </source>
</evidence>
<keyword evidence="9" id="KW-1185">Reference proteome</keyword>
<dbReference type="Pfam" id="PF14543">
    <property type="entry name" value="TAXi_N"/>
    <property type="match status" value="1"/>
</dbReference>
<protein>
    <submittedName>
        <fullName evidence="10">Aspartic proteinase CDR1-like</fullName>
    </submittedName>
</protein>
<comment type="subcellular location">
    <subcellularLocation>
        <location evidence="1">Secreted</location>
    </subcellularLocation>
</comment>
<keyword evidence="6" id="KW-0064">Aspartyl protease</keyword>
<dbReference type="InterPro" id="IPR034161">
    <property type="entry name" value="Pepsin-like_plant"/>
</dbReference>
<dbReference type="AlphaFoldDB" id="A0A2I4GT36"/>
<evidence type="ECO:0000313" key="9">
    <source>
        <dbReference type="Proteomes" id="UP000235220"/>
    </source>
</evidence>
<dbReference type="PANTHER" id="PTHR47967:SF128">
    <property type="entry name" value="ASPARTIC PROTEINASE CDR1-LIKE"/>
    <property type="match status" value="1"/>
</dbReference>
<keyword evidence="4" id="KW-0645">Protease</keyword>
<evidence type="ECO:0000256" key="2">
    <source>
        <dbReference type="ARBA" id="ARBA00007447"/>
    </source>
</evidence>
<dbReference type="GO" id="GO:0006508">
    <property type="term" value="P:proteolysis"/>
    <property type="evidence" value="ECO:0007669"/>
    <property type="project" value="UniProtKB-KW"/>
</dbReference>
<reference evidence="10" key="1">
    <citation type="submission" date="2025-08" db="UniProtKB">
        <authorList>
            <consortium name="RefSeq"/>
        </authorList>
    </citation>
    <scope>IDENTIFICATION</scope>
    <source>
        <tissue evidence="10">Leaves</tissue>
    </source>
</reference>
<dbReference type="InterPro" id="IPR032799">
    <property type="entry name" value="TAXi_C"/>
</dbReference>
<dbReference type="InterPro" id="IPR021109">
    <property type="entry name" value="Peptidase_aspartic_dom_sf"/>
</dbReference>
<dbReference type="Pfam" id="PF14541">
    <property type="entry name" value="TAXi_C"/>
    <property type="match status" value="1"/>
</dbReference>
<name>A0A2I4GT36_JUGRE</name>
<dbReference type="InterPro" id="IPR001969">
    <property type="entry name" value="Aspartic_peptidase_AS"/>
</dbReference>
<dbReference type="Gramene" id="Jr09_08680_p1">
    <property type="protein sequence ID" value="cds.Jr09_08680_p1"/>
    <property type="gene ID" value="Jr09_08680"/>
</dbReference>
<dbReference type="PANTHER" id="PTHR47967">
    <property type="entry name" value="OS07G0603500 PROTEIN-RELATED"/>
    <property type="match status" value="1"/>
</dbReference>
<dbReference type="FunFam" id="2.40.70.10:FF:000050">
    <property type="entry name" value="Aspartic proteinase CDR1"/>
    <property type="match status" value="1"/>
</dbReference>
<keyword evidence="8" id="KW-0325">Glycoprotein</keyword>
<dbReference type="InterPro" id="IPR032861">
    <property type="entry name" value="TAXi_N"/>
</dbReference>
<dbReference type="GeneID" id="109010634"/>